<dbReference type="EMBL" id="VJWA01000001">
    <property type="protein sequence ID" value="TRW16771.1"/>
    <property type="molecule type" value="Genomic_DNA"/>
</dbReference>
<gene>
    <name evidence="1" type="ORF">FMM06_00745</name>
</gene>
<dbReference type="AlphaFoldDB" id="A0A552UEZ4"/>
<protein>
    <recommendedName>
        <fullName evidence="3">DUF600 family protein</fullName>
    </recommendedName>
</protein>
<comment type="caution">
    <text evidence="1">The sequence shown here is derived from an EMBL/GenBank/DDBJ whole genome shotgun (WGS) entry which is preliminary data.</text>
</comment>
<dbReference type="OrthoDB" id="7692537at2"/>
<proteinExistence type="predicted"/>
<name>A0A552UEZ4_9SPHN</name>
<dbReference type="Proteomes" id="UP000317894">
    <property type="component" value="Unassembled WGS sequence"/>
</dbReference>
<evidence type="ECO:0000313" key="2">
    <source>
        <dbReference type="Proteomes" id="UP000317894"/>
    </source>
</evidence>
<reference evidence="1 2" key="1">
    <citation type="submission" date="2019-07" db="EMBL/GenBank/DDBJ databases">
        <title>Novel species isolated from glacier.</title>
        <authorList>
            <person name="Liu Q."/>
            <person name="Xin Y.-H."/>
        </authorList>
    </citation>
    <scope>NUCLEOTIDE SEQUENCE [LARGE SCALE GENOMIC DNA]</scope>
    <source>
        <strain evidence="1 2">LB1R16</strain>
    </source>
</reference>
<dbReference type="RefSeq" id="WP_143554315.1">
    <property type="nucleotide sequence ID" value="NZ_VJWA01000001.1"/>
</dbReference>
<evidence type="ECO:0000313" key="1">
    <source>
        <dbReference type="EMBL" id="TRW16771.1"/>
    </source>
</evidence>
<dbReference type="SUPFAM" id="SSF160424">
    <property type="entry name" value="BH3703-like"/>
    <property type="match status" value="1"/>
</dbReference>
<evidence type="ECO:0008006" key="3">
    <source>
        <dbReference type="Google" id="ProtNLM"/>
    </source>
</evidence>
<keyword evidence="2" id="KW-1185">Reference proteome</keyword>
<organism evidence="1 2">
    <name type="scientific">Glacieibacterium frigidum</name>
    <dbReference type="NCBI Taxonomy" id="2593303"/>
    <lineage>
        <taxon>Bacteria</taxon>
        <taxon>Pseudomonadati</taxon>
        <taxon>Pseudomonadota</taxon>
        <taxon>Alphaproteobacteria</taxon>
        <taxon>Sphingomonadales</taxon>
        <taxon>Sphingosinicellaceae</taxon>
        <taxon>Glacieibacterium</taxon>
    </lineage>
</organism>
<sequence>MAGQADTDALVVALGQSVLGDQRFANSDWGALALVIQLDGQESMSGYAYAPSGDWEAAIPASFDVLDHAEALRAAMAAAGKGEWKTCLVQIKRPGPKLTVDFDYEDVDRWAITPANLQQRVEELRPR</sequence>
<accession>A0A552UEZ4</accession>
<dbReference type="InterPro" id="IPR036170">
    <property type="entry name" value="YezG-like_sf"/>
</dbReference>